<dbReference type="RefSeq" id="XP_018150696.1">
    <property type="nucleotide sequence ID" value="XM_018309453.1"/>
</dbReference>
<dbReference type="EMBL" id="LTAN01000011">
    <property type="protein sequence ID" value="OBR02178.1"/>
    <property type="molecule type" value="Genomic_DNA"/>
</dbReference>
<reference evidence="3" key="1">
    <citation type="journal article" date="2017" name="BMC Genomics">
        <title>Gapless genome assembly of Colletotrichum higginsianum reveals chromosome structure and association of transposable elements with secondary metabolite gene clusters.</title>
        <authorList>
            <person name="Dallery J.-F."/>
            <person name="Lapalu N."/>
            <person name="Zampounis A."/>
            <person name="Pigne S."/>
            <person name="Luyten I."/>
            <person name="Amselem J."/>
            <person name="Wittenberg A.H.J."/>
            <person name="Zhou S."/>
            <person name="de Queiroz M.V."/>
            <person name="Robin G.P."/>
            <person name="Auger A."/>
            <person name="Hainaut M."/>
            <person name="Henrissat B."/>
            <person name="Kim K.-T."/>
            <person name="Lee Y.-H."/>
            <person name="Lespinet O."/>
            <person name="Schwartz D.C."/>
            <person name="Thon M.R."/>
            <person name="O'Connell R.J."/>
        </authorList>
    </citation>
    <scope>NUCLEOTIDE SEQUENCE [LARGE SCALE GENOMIC DNA]</scope>
    <source>
        <strain evidence="3">IMI 349063</strain>
    </source>
</reference>
<dbReference type="InterPro" id="IPR038717">
    <property type="entry name" value="Tc1-like_DDE_dom"/>
</dbReference>
<evidence type="ECO:0000313" key="3">
    <source>
        <dbReference type="Proteomes" id="UP000092177"/>
    </source>
</evidence>
<dbReference type="OrthoDB" id="4767272at2759"/>
<accession>A0A1B7XQY8</accession>
<dbReference type="Proteomes" id="UP000092177">
    <property type="component" value="Chromosome 11"/>
</dbReference>
<proteinExistence type="predicted"/>
<dbReference type="KEGG" id="chig:CH63R_14479"/>
<dbReference type="Pfam" id="PF13358">
    <property type="entry name" value="DDE_3"/>
    <property type="match status" value="1"/>
</dbReference>
<dbReference type="Gene3D" id="3.30.420.10">
    <property type="entry name" value="Ribonuclease H-like superfamily/Ribonuclease H"/>
    <property type="match status" value="1"/>
</dbReference>
<keyword evidence="3" id="KW-1185">Reference proteome</keyword>
<dbReference type="InterPro" id="IPR036397">
    <property type="entry name" value="RNaseH_sf"/>
</dbReference>
<sequence length="260" mass="29398">MRLCNYELRNRQHRNTLTSPSTSPSPAAQSEAIQTLYKPPFSADCQFDRRRGFSPIVTVYDSTPSHRGEGRSACEACEAYEACDTRDTLVLVVSRRRWIRMGRGRWPSPQQLIFVDESGVDKRTGARRTGWAPKGLKAHRSTVLERGQRYQILPALALDGIVDVVIYPGTTNGDGFFAWISQGLLPKCAAFPAPKSVIVMDNASFHRRRDIKEACDAAGVILEFLPPYSPDFNPIEAFFGDLKRLFRQQYPIWNRDEADE</sequence>
<dbReference type="VEuPathDB" id="FungiDB:CH63R_14479"/>
<protein>
    <submittedName>
        <fullName evidence="2">TPR domain-containing protein</fullName>
    </submittedName>
</protein>
<comment type="caution">
    <text evidence="2">The sequence shown here is derived from an EMBL/GenBank/DDBJ whole genome shotgun (WGS) entry which is preliminary data.</text>
</comment>
<dbReference type="AlphaFoldDB" id="A0A1B7XQY8"/>
<dbReference type="InterPro" id="IPR012337">
    <property type="entry name" value="RNaseH-like_sf"/>
</dbReference>
<dbReference type="PANTHER" id="PTHR46564">
    <property type="entry name" value="TRANSPOSASE"/>
    <property type="match status" value="1"/>
</dbReference>
<feature type="domain" description="Tc1-like transposase DDE" evidence="1">
    <location>
        <begin position="111"/>
        <end position="250"/>
    </location>
</feature>
<dbReference type="GO" id="GO:0003676">
    <property type="term" value="F:nucleic acid binding"/>
    <property type="evidence" value="ECO:0007669"/>
    <property type="project" value="InterPro"/>
</dbReference>
<evidence type="ECO:0000313" key="2">
    <source>
        <dbReference type="EMBL" id="OBR02178.1"/>
    </source>
</evidence>
<name>A0A1B7XQY8_COLHI</name>
<dbReference type="SUPFAM" id="SSF53098">
    <property type="entry name" value="Ribonuclease H-like"/>
    <property type="match status" value="1"/>
</dbReference>
<evidence type="ECO:0000259" key="1">
    <source>
        <dbReference type="Pfam" id="PF13358"/>
    </source>
</evidence>
<organism evidence="2 3">
    <name type="scientific">Colletotrichum higginsianum (strain IMI 349063)</name>
    <name type="common">Crucifer anthracnose fungus</name>
    <dbReference type="NCBI Taxonomy" id="759273"/>
    <lineage>
        <taxon>Eukaryota</taxon>
        <taxon>Fungi</taxon>
        <taxon>Dikarya</taxon>
        <taxon>Ascomycota</taxon>
        <taxon>Pezizomycotina</taxon>
        <taxon>Sordariomycetes</taxon>
        <taxon>Hypocreomycetidae</taxon>
        <taxon>Glomerellales</taxon>
        <taxon>Glomerellaceae</taxon>
        <taxon>Colletotrichum</taxon>
        <taxon>Colletotrichum destructivum species complex</taxon>
    </lineage>
</organism>
<dbReference type="PANTHER" id="PTHR46564:SF1">
    <property type="entry name" value="TRANSPOSASE"/>
    <property type="match status" value="1"/>
</dbReference>
<gene>
    <name evidence="2" type="ORF">CH63R_14479</name>
</gene>
<dbReference type="GeneID" id="28873560"/>